<dbReference type="EMBL" id="BNBC01000058">
    <property type="protein sequence ID" value="GHF10401.1"/>
    <property type="molecule type" value="Genomic_DNA"/>
</dbReference>
<dbReference type="AlphaFoldDB" id="A0A919E1J2"/>
<feature type="region of interest" description="Disordered" evidence="1">
    <location>
        <begin position="13"/>
        <end position="72"/>
    </location>
</feature>
<evidence type="ECO:0000313" key="2">
    <source>
        <dbReference type="EMBL" id="GHF10401.1"/>
    </source>
</evidence>
<organism evidence="2 3">
    <name type="scientific">Streptomyces spiralis</name>
    <dbReference type="NCBI Taxonomy" id="66376"/>
    <lineage>
        <taxon>Bacteria</taxon>
        <taxon>Bacillati</taxon>
        <taxon>Actinomycetota</taxon>
        <taxon>Actinomycetes</taxon>
        <taxon>Kitasatosporales</taxon>
        <taxon>Streptomycetaceae</taxon>
        <taxon>Streptomyces</taxon>
    </lineage>
</organism>
<name>A0A919E1J2_9ACTN</name>
<accession>A0A919E1J2</accession>
<keyword evidence="3" id="KW-1185">Reference proteome</keyword>
<proteinExistence type="predicted"/>
<gene>
    <name evidence="2" type="ORF">GCM10014715_77630</name>
</gene>
<reference evidence="2" key="1">
    <citation type="journal article" date="2014" name="Int. J. Syst. Evol. Microbiol.">
        <title>Complete genome sequence of Corynebacterium casei LMG S-19264T (=DSM 44701T), isolated from a smear-ripened cheese.</title>
        <authorList>
            <consortium name="US DOE Joint Genome Institute (JGI-PGF)"/>
            <person name="Walter F."/>
            <person name="Albersmeier A."/>
            <person name="Kalinowski J."/>
            <person name="Ruckert C."/>
        </authorList>
    </citation>
    <scope>NUCLEOTIDE SEQUENCE</scope>
    <source>
        <strain evidence="2">JCM 3302</strain>
    </source>
</reference>
<evidence type="ECO:0000313" key="3">
    <source>
        <dbReference type="Proteomes" id="UP000641386"/>
    </source>
</evidence>
<reference evidence="2" key="2">
    <citation type="submission" date="2020-09" db="EMBL/GenBank/DDBJ databases">
        <authorList>
            <person name="Sun Q."/>
            <person name="Ohkuma M."/>
        </authorList>
    </citation>
    <scope>NUCLEOTIDE SEQUENCE</scope>
    <source>
        <strain evidence="2">JCM 3302</strain>
    </source>
</reference>
<sequence length="72" mass="7542">MWFSLCVVPRADGAGAQGRSLRGAVSNRPATTRKSTYAGPRPWEASAAGTASGAWRRKTAAPTADRTRGRPG</sequence>
<dbReference type="Proteomes" id="UP000641386">
    <property type="component" value="Unassembled WGS sequence"/>
</dbReference>
<evidence type="ECO:0000256" key="1">
    <source>
        <dbReference type="SAM" id="MobiDB-lite"/>
    </source>
</evidence>
<comment type="caution">
    <text evidence="2">The sequence shown here is derived from an EMBL/GenBank/DDBJ whole genome shotgun (WGS) entry which is preliminary data.</text>
</comment>
<protein>
    <submittedName>
        <fullName evidence="2">Uncharacterized protein</fullName>
    </submittedName>
</protein>